<feature type="binding site" evidence="5 8">
    <location>
        <position position="139"/>
    </location>
    <ligand>
        <name>Ni(2+)</name>
        <dbReference type="ChEBI" id="CHEBI:49786"/>
        <label>1</label>
    </ligand>
</feature>
<sequence length="569" mass="60746">MAKITRKEYAAMYGPTVGDAVRLGDTSLLAEIEKDFGFPGDECLHGGGKTLRDGLGMAPGFDSVSGSLDMLISNVVIIDPVVGIVKGDIGIKAGKIVKIGKAGNPAIMDGVDSDLVIGAATTVRDGEGLIATPGGIDVHVHFDSAQLCEHALSSGLTTLIGGSLGPITVGIDSAGEWNVGKMHQSSEHWPINFGFLGRSSSNPQSIYDQLSGGCFGLKIHEDWGAMPAVIDTCLSVADELDFQVCLHSDTLNESGFLEDSLAAVKGRTIHMYHTEGAGGGHAPDIIKVVGELNCLPSSTNPTNPYTINTFDEHLDMIMVCHHLNPSIPEDVAFAESRIRAQTIAAEDVLHDMGAISMLGSDSQGMGRINEVVCRTWQLASKMKDQRGRLAGETSRIGDNERIKRYIAKYTINAARAFGIDEHVGSLESGKIADIVLWRPAFFGIKPELVVKGGFIVWSPMGDSAASLMTCEPVIMRPQWGAFGGAPSQLSFNFVNPLAIEAGLSDKLGLKKGLLPSYGTRKINKSNMLHNKTLPNISVNSQTFQVSIDGVPITCEPSTKLPLAQRYMFR</sequence>
<evidence type="ECO:0000313" key="14">
    <source>
        <dbReference type="EMBL" id="TXI37530.1"/>
    </source>
</evidence>
<dbReference type="HAMAP" id="MF_01953">
    <property type="entry name" value="Urease_alpha"/>
    <property type="match status" value="1"/>
</dbReference>
<organism evidence="14 15">
    <name type="scientific">Methylophilus methylotrophus</name>
    <name type="common">Bacterium W3A1</name>
    <dbReference type="NCBI Taxonomy" id="17"/>
    <lineage>
        <taxon>Bacteria</taxon>
        <taxon>Pseudomonadati</taxon>
        <taxon>Pseudomonadota</taxon>
        <taxon>Betaproteobacteria</taxon>
        <taxon>Nitrosomonadales</taxon>
        <taxon>Methylophilaceae</taxon>
        <taxon>Methylophilus</taxon>
    </lineage>
</organism>
<feature type="binding site" evidence="5 8">
    <location>
        <position position="273"/>
    </location>
    <ligand>
        <name>Ni(2+)</name>
        <dbReference type="ChEBI" id="CHEBI:49786"/>
        <label>2</label>
    </ligand>
</feature>
<dbReference type="NCBIfam" id="TIGR01792">
    <property type="entry name" value="urease_alph"/>
    <property type="match status" value="1"/>
</dbReference>
<name>A0A5C7WJK5_METME</name>
<feature type="binding site" evidence="5 8">
    <location>
        <position position="247"/>
    </location>
    <ligand>
        <name>Ni(2+)</name>
        <dbReference type="ChEBI" id="CHEBI:49786"/>
        <label>2</label>
    </ligand>
</feature>
<evidence type="ECO:0000256" key="5">
    <source>
        <dbReference type="HAMAP-Rule" id="MF_01953"/>
    </source>
</evidence>
<dbReference type="NCBIfam" id="NF009686">
    <property type="entry name" value="PRK13207.1"/>
    <property type="match status" value="1"/>
</dbReference>
<comment type="caution">
    <text evidence="14">The sequence shown here is derived from an EMBL/GenBank/DDBJ whole genome shotgun (WGS) entry which is preliminary data.</text>
</comment>
<feature type="binding site" evidence="5 10">
    <location>
        <position position="220"/>
    </location>
    <ligand>
        <name>substrate</name>
    </ligand>
</feature>
<evidence type="ECO:0000256" key="4">
    <source>
        <dbReference type="ARBA" id="ARBA00022801"/>
    </source>
</evidence>
<dbReference type="Proteomes" id="UP000321374">
    <property type="component" value="Unassembled WGS sequence"/>
</dbReference>
<feature type="binding site" evidence="5 8">
    <location>
        <position position="141"/>
    </location>
    <ligand>
        <name>Ni(2+)</name>
        <dbReference type="ChEBI" id="CHEBI:49786"/>
        <label>1</label>
    </ligand>
</feature>
<keyword evidence="5 10" id="KW-0963">Cytoplasm</keyword>
<evidence type="ECO:0000259" key="13">
    <source>
        <dbReference type="PROSITE" id="PS51368"/>
    </source>
</evidence>
<dbReference type="Gene3D" id="3.20.20.140">
    <property type="entry name" value="Metal-dependent hydrolases"/>
    <property type="match status" value="1"/>
</dbReference>
<evidence type="ECO:0000256" key="6">
    <source>
        <dbReference type="NCBIfam" id="TIGR01792"/>
    </source>
</evidence>
<dbReference type="InterPro" id="IPR032466">
    <property type="entry name" value="Metal_Hydrolase"/>
</dbReference>
<dbReference type="PANTHER" id="PTHR43440:SF1">
    <property type="entry name" value="UREASE"/>
    <property type="match status" value="1"/>
</dbReference>
<keyword evidence="3 5" id="KW-0479">Metal-binding</keyword>
<dbReference type="GO" id="GO:0009039">
    <property type="term" value="F:urease activity"/>
    <property type="evidence" value="ECO:0007669"/>
    <property type="project" value="UniProtKB-UniRule"/>
</dbReference>
<gene>
    <name evidence="5 14" type="primary">ureC</name>
    <name evidence="14" type="ORF">E6Q51_03090</name>
</gene>
<dbReference type="PRINTS" id="PR01752">
    <property type="entry name" value="UREASE"/>
</dbReference>
<evidence type="ECO:0000256" key="1">
    <source>
        <dbReference type="ARBA" id="ARBA00004897"/>
    </source>
</evidence>
<feature type="active site" description="Proton donor" evidence="5 9">
    <location>
        <position position="321"/>
    </location>
</feature>
<evidence type="ECO:0000256" key="12">
    <source>
        <dbReference type="RuleBase" id="RU004158"/>
    </source>
</evidence>
<dbReference type="PROSITE" id="PS00145">
    <property type="entry name" value="UREASE_2"/>
    <property type="match status" value="1"/>
</dbReference>
<comment type="subcellular location">
    <subcellularLocation>
        <location evidence="5 10">Cytoplasm</location>
    </subcellularLocation>
</comment>
<comment type="catalytic activity">
    <reaction evidence="5 11">
        <text>urea + 2 H2O + H(+) = hydrogencarbonate + 2 NH4(+)</text>
        <dbReference type="Rhea" id="RHEA:20557"/>
        <dbReference type="ChEBI" id="CHEBI:15377"/>
        <dbReference type="ChEBI" id="CHEBI:15378"/>
        <dbReference type="ChEBI" id="CHEBI:16199"/>
        <dbReference type="ChEBI" id="CHEBI:17544"/>
        <dbReference type="ChEBI" id="CHEBI:28938"/>
        <dbReference type="EC" id="3.5.1.5"/>
    </reaction>
</comment>
<proteinExistence type="inferred from homology"/>
<dbReference type="GO" id="GO:0016151">
    <property type="term" value="F:nickel cation binding"/>
    <property type="evidence" value="ECO:0007669"/>
    <property type="project" value="UniProtKB-UniRule"/>
</dbReference>
<dbReference type="Pfam" id="PF01979">
    <property type="entry name" value="Amidohydro_1"/>
    <property type="match status" value="1"/>
</dbReference>
<keyword evidence="2 5" id="KW-0533">Nickel</keyword>
<evidence type="ECO:0000256" key="3">
    <source>
        <dbReference type="ARBA" id="ARBA00022723"/>
    </source>
</evidence>
<dbReference type="PANTHER" id="PTHR43440">
    <property type="entry name" value="UREASE"/>
    <property type="match status" value="1"/>
</dbReference>
<feature type="modified residue" description="N6-carboxylysine" evidence="5 7">
    <location>
        <position position="218"/>
    </location>
</feature>
<dbReference type="InterPro" id="IPR050112">
    <property type="entry name" value="Urease_alpha_subunit"/>
</dbReference>
<comment type="pathway">
    <text evidence="1 5">Nitrogen metabolism; urea degradation; CO(2) and NH(3) from urea (urease route): step 1/1.</text>
</comment>
<feature type="binding site" evidence="5 8">
    <location>
        <position position="361"/>
    </location>
    <ligand>
        <name>Ni(2+)</name>
        <dbReference type="ChEBI" id="CHEBI:49786"/>
        <label>1</label>
    </ligand>
</feature>
<dbReference type="AlphaFoldDB" id="A0A5C7WJK5"/>
<dbReference type="InterPro" id="IPR006680">
    <property type="entry name" value="Amidohydro-rel"/>
</dbReference>
<comment type="similarity">
    <text evidence="5 12">Belongs to the metallo-dependent hydrolases superfamily. Urease alpha subunit family.</text>
</comment>
<dbReference type="Gene3D" id="2.30.40.10">
    <property type="entry name" value="Urease, subunit C, domain 1"/>
    <property type="match status" value="1"/>
</dbReference>
<accession>A0A5C7WJK5</accession>
<evidence type="ECO:0000256" key="11">
    <source>
        <dbReference type="RuleBase" id="RU000510"/>
    </source>
</evidence>
<dbReference type="InterPro" id="IPR017951">
    <property type="entry name" value="Urease_asu_c"/>
</dbReference>
<feature type="binding site" description="via carbamate group" evidence="5 8">
    <location>
        <position position="218"/>
    </location>
    <ligand>
        <name>Ni(2+)</name>
        <dbReference type="ChEBI" id="CHEBI:49786"/>
        <label>2</label>
    </ligand>
</feature>
<evidence type="ECO:0000313" key="15">
    <source>
        <dbReference type="Proteomes" id="UP000321374"/>
    </source>
</evidence>
<dbReference type="EMBL" id="SSGG01000052">
    <property type="protein sequence ID" value="TXI37530.1"/>
    <property type="molecule type" value="Genomic_DNA"/>
</dbReference>
<comment type="cofactor">
    <cofactor evidence="5 8 11">
        <name>Ni cation</name>
        <dbReference type="ChEBI" id="CHEBI:25516"/>
    </cofactor>
    <text evidence="5 8 11">Binds 2 nickel ions per subunit.</text>
</comment>
<evidence type="ECO:0000256" key="10">
    <source>
        <dbReference type="PROSITE-ProRule" id="PRU00700"/>
    </source>
</evidence>
<dbReference type="InterPro" id="IPR005848">
    <property type="entry name" value="Urease_asu"/>
</dbReference>
<reference evidence="14 15" key="1">
    <citation type="submission" date="2018-09" db="EMBL/GenBank/DDBJ databases">
        <title>Metagenome Assembled Genomes from an Advanced Water Purification Facility.</title>
        <authorList>
            <person name="Stamps B.W."/>
            <person name="Spear J.R."/>
        </authorList>
    </citation>
    <scope>NUCLEOTIDE SEQUENCE [LARGE SCALE GENOMIC DNA]</scope>
    <source>
        <strain evidence="14">Bin_42_2</strain>
    </source>
</reference>
<dbReference type="InterPro" id="IPR017950">
    <property type="entry name" value="Urease_AS"/>
</dbReference>
<comment type="PTM">
    <text evidence="5">Carboxylation allows a single lysine to coordinate two nickel ions.</text>
</comment>
<dbReference type="GO" id="GO:0005737">
    <property type="term" value="C:cytoplasm"/>
    <property type="evidence" value="ECO:0007669"/>
    <property type="project" value="UniProtKB-SubCell"/>
</dbReference>
<dbReference type="InterPro" id="IPR011059">
    <property type="entry name" value="Metal-dep_hydrolase_composite"/>
</dbReference>
<dbReference type="PROSITE" id="PS51368">
    <property type="entry name" value="UREASE_3"/>
    <property type="match status" value="1"/>
</dbReference>
<dbReference type="InterPro" id="IPR011612">
    <property type="entry name" value="Urease_alpha_N_dom"/>
</dbReference>
<evidence type="ECO:0000256" key="2">
    <source>
        <dbReference type="ARBA" id="ARBA00022596"/>
    </source>
</evidence>
<evidence type="ECO:0000256" key="9">
    <source>
        <dbReference type="PIRSR" id="PIRSR611612-52"/>
    </source>
</evidence>
<dbReference type="Pfam" id="PF00449">
    <property type="entry name" value="Urease_alpha"/>
    <property type="match status" value="1"/>
</dbReference>
<feature type="binding site" description="via carbamate group" evidence="5 8">
    <location>
        <position position="218"/>
    </location>
    <ligand>
        <name>Ni(2+)</name>
        <dbReference type="ChEBI" id="CHEBI:49786"/>
        <label>1</label>
    </ligand>
</feature>
<dbReference type="GO" id="GO:0043419">
    <property type="term" value="P:urea catabolic process"/>
    <property type="evidence" value="ECO:0007669"/>
    <property type="project" value="UniProtKB-UniRule"/>
</dbReference>
<dbReference type="CDD" id="cd00375">
    <property type="entry name" value="Urease_alpha"/>
    <property type="match status" value="1"/>
</dbReference>
<dbReference type="UniPathway" id="UPA00258">
    <property type="reaction ID" value="UER00370"/>
</dbReference>
<keyword evidence="4 5" id="KW-0378">Hydrolase</keyword>
<evidence type="ECO:0000256" key="7">
    <source>
        <dbReference type="PIRSR" id="PIRSR611612-50"/>
    </source>
</evidence>
<evidence type="ECO:0000256" key="8">
    <source>
        <dbReference type="PIRSR" id="PIRSR611612-51"/>
    </source>
</evidence>
<dbReference type="EC" id="3.5.1.5" evidence="5 6"/>
<feature type="domain" description="Urease" evidence="13">
    <location>
        <begin position="134"/>
        <end position="569"/>
    </location>
</feature>
<dbReference type="SUPFAM" id="SSF51556">
    <property type="entry name" value="Metallo-dependent hydrolases"/>
    <property type="match status" value="1"/>
</dbReference>
<protein>
    <recommendedName>
        <fullName evidence="5 6">Urease subunit alpha</fullName>
        <ecNumber evidence="5 6">3.5.1.5</ecNumber>
    </recommendedName>
    <alternativeName>
        <fullName evidence="5">Urea amidohydrolase subunit alpha</fullName>
    </alternativeName>
</protein>
<dbReference type="SUPFAM" id="SSF51338">
    <property type="entry name" value="Composite domain of metallo-dependent hydrolases"/>
    <property type="match status" value="2"/>
</dbReference>
<comment type="subunit">
    <text evidence="5">Heterotrimer of UreA (gamma), UreB (beta) and UreC (alpha) subunits. Three heterotrimers associate to form the active enzyme.</text>
</comment>
<comment type="PTM">
    <text evidence="7">Carbamylation allows a single lysine to coordinate two nickel ions.</text>
</comment>